<keyword evidence="7" id="KW-1185">Reference proteome</keyword>
<keyword evidence="2" id="KW-1003">Cell membrane</keyword>
<organism evidence="6 7">
    <name type="scientific">Cnephaeus nilssonii</name>
    <name type="common">Northern bat</name>
    <name type="synonym">Eptesicus nilssonii</name>
    <dbReference type="NCBI Taxonomy" id="3371016"/>
    <lineage>
        <taxon>Eukaryota</taxon>
        <taxon>Metazoa</taxon>
        <taxon>Chordata</taxon>
        <taxon>Craniata</taxon>
        <taxon>Vertebrata</taxon>
        <taxon>Euteleostomi</taxon>
        <taxon>Mammalia</taxon>
        <taxon>Eutheria</taxon>
        <taxon>Laurasiatheria</taxon>
        <taxon>Chiroptera</taxon>
        <taxon>Yangochiroptera</taxon>
        <taxon>Vespertilionidae</taxon>
        <taxon>Cnephaeus</taxon>
    </lineage>
</organism>
<dbReference type="InterPro" id="IPR051067">
    <property type="entry name" value="NHER"/>
</dbReference>
<name>A0AA40LM34_CNENI</name>
<dbReference type="PROSITE" id="PS50106">
    <property type="entry name" value="PDZ"/>
    <property type="match status" value="2"/>
</dbReference>
<feature type="region of interest" description="Disordered" evidence="4">
    <location>
        <begin position="607"/>
        <end position="646"/>
    </location>
</feature>
<dbReference type="PANTHER" id="PTHR14191:SF20">
    <property type="entry name" value="NA(+)_H(+) EXCHANGE REGULATORY COFACTOR NHE-RF4"/>
    <property type="match status" value="1"/>
</dbReference>
<feature type="compositionally biased region" description="Gly residues" evidence="4">
    <location>
        <begin position="242"/>
        <end position="258"/>
    </location>
</feature>
<feature type="region of interest" description="Disordered" evidence="4">
    <location>
        <begin position="226"/>
        <end position="263"/>
    </location>
</feature>
<dbReference type="GO" id="GO:0072659">
    <property type="term" value="P:protein localization to plasma membrane"/>
    <property type="evidence" value="ECO:0007669"/>
    <property type="project" value="TreeGrafter"/>
</dbReference>
<keyword evidence="3" id="KW-0677">Repeat</keyword>
<dbReference type="Pfam" id="PF00595">
    <property type="entry name" value="PDZ"/>
    <property type="match status" value="1"/>
</dbReference>
<evidence type="ECO:0000313" key="7">
    <source>
        <dbReference type="Proteomes" id="UP001177744"/>
    </source>
</evidence>
<feature type="compositionally biased region" description="Gly residues" evidence="4">
    <location>
        <begin position="25"/>
        <end position="37"/>
    </location>
</feature>
<comment type="subcellular location">
    <subcellularLocation>
        <location evidence="1">Cell membrane</location>
    </subcellularLocation>
</comment>
<evidence type="ECO:0000313" key="6">
    <source>
        <dbReference type="EMBL" id="KAK1336434.1"/>
    </source>
</evidence>
<evidence type="ECO:0000256" key="1">
    <source>
        <dbReference type="ARBA" id="ARBA00004236"/>
    </source>
</evidence>
<dbReference type="Gene3D" id="2.30.42.10">
    <property type="match status" value="3"/>
</dbReference>
<proteinExistence type="predicted"/>
<feature type="domain" description="PDZ" evidence="5">
    <location>
        <begin position="458"/>
        <end position="564"/>
    </location>
</feature>
<dbReference type="InterPro" id="IPR001478">
    <property type="entry name" value="PDZ"/>
</dbReference>
<feature type="domain" description="PDZ" evidence="5">
    <location>
        <begin position="161"/>
        <end position="224"/>
    </location>
</feature>
<dbReference type="SUPFAM" id="SSF50156">
    <property type="entry name" value="PDZ domain-like"/>
    <property type="match status" value="3"/>
</dbReference>
<feature type="compositionally biased region" description="Polar residues" evidence="4">
    <location>
        <begin position="701"/>
        <end position="711"/>
    </location>
</feature>
<comment type="caution">
    <text evidence="6">The sequence shown here is derived from an EMBL/GenBank/DDBJ whole genome shotgun (WGS) entry which is preliminary data.</text>
</comment>
<gene>
    <name evidence="6" type="ORF">QTO34_004241</name>
</gene>
<evidence type="ECO:0000256" key="3">
    <source>
        <dbReference type="ARBA" id="ARBA00022737"/>
    </source>
</evidence>
<keyword evidence="2" id="KW-0472">Membrane</keyword>
<dbReference type="GO" id="GO:0016324">
    <property type="term" value="C:apical plasma membrane"/>
    <property type="evidence" value="ECO:0007669"/>
    <property type="project" value="TreeGrafter"/>
</dbReference>
<dbReference type="InterPro" id="IPR036034">
    <property type="entry name" value="PDZ_sf"/>
</dbReference>
<feature type="compositionally biased region" description="Basic and acidic residues" evidence="4">
    <location>
        <begin position="1"/>
        <end position="11"/>
    </location>
</feature>
<dbReference type="SMART" id="SM00228">
    <property type="entry name" value="PDZ"/>
    <property type="match status" value="3"/>
</dbReference>
<feature type="region of interest" description="Disordered" evidence="4">
    <location>
        <begin position="675"/>
        <end position="711"/>
    </location>
</feature>
<dbReference type="PANTHER" id="PTHR14191">
    <property type="entry name" value="PDZ DOMAIN CONTAINING PROTEIN"/>
    <property type="match status" value="1"/>
</dbReference>
<feature type="region of interest" description="Disordered" evidence="4">
    <location>
        <begin position="573"/>
        <end position="593"/>
    </location>
</feature>
<dbReference type="Proteomes" id="UP001177744">
    <property type="component" value="Unassembled WGS sequence"/>
</dbReference>
<accession>A0AA40LM34</accession>
<dbReference type="AlphaFoldDB" id="A0AA40LM34"/>
<dbReference type="GO" id="GO:0005102">
    <property type="term" value="F:signaling receptor binding"/>
    <property type="evidence" value="ECO:0007669"/>
    <property type="project" value="TreeGrafter"/>
</dbReference>
<dbReference type="InterPro" id="IPR041489">
    <property type="entry name" value="PDZ_6"/>
</dbReference>
<dbReference type="Pfam" id="PF17820">
    <property type="entry name" value="PDZ_6"/>
    <property type="match status" value="1"/>
</dbReference>
<feature type="region of interest" description="Disordered" evidence="4">
    <location>
        <begin position="1"/>
        <end position="123"/>
    </location>
</feature>
<evidence type="ECO:0000259" key="5">
    <source>
        <dbReference type="PROSITE" id="PS50106"/>
    </source>
</evidence>
<reference evidence="6" key="1">
    <citation type="submission" date="2023-06" db="EMBL/GenBank/DDBJ databases">
        <title>Reference genome for the Northern bat (Eptesicus nilssonii), a most northern bat species.</title>
        <authorList>
            <person name="Laine V.N."/>
            <person name="Pulliainen A.T."/>
            <person name="Lilley T.M."/>
        </authorList>
    </citation>
    <scope>NUCLEOTIDE SEQUENCE</scope>
    <source>
        <strain evidence="6">BLF_Eptnil</strain>
        <tissue evidence="6">Kidney</tissue>
    </source>
</reference>
<dbReference type="EMBL" id="JAULJE010000013">
    <property type="protein sequence ID" value="KAK1336434.1"/>
    <property type="molecule type" value="Genomic_DNA"/>
</dbReference>
<evidence type="ECO:0000256" key="4">
    <source>
        <dbReference type="SAM" id="MobiDB-lite"/>
    </source>
</evidence>
<dbReference type="CDD" id="cd06768">
    <property type="entry name" value="PDZ_NHERF-like"/>
    <property type="match status" value="1"/>
</dbReference>
<evidence type="ECO:0000256" key="2">
    <source>
        <dbReference type="ARBA" id="ARBA00022475"/>
    </source>
</evidence>
<feature type="compositionally biased region" description="Pro residues" evidence="4">
    <location>
        <begin position="101"/>
        <end position="110"/>
    </location>
</feature>
<dbReference type="GO" id="GO:0043495">
    <property type="term" value="F:protein-membrane adaptor activity"/>
    <property type="evidence" value="ECO:0007669"/>
    <property type="project" value="TreeGrafter"/>
</dbReference>
<sequence length="711" mass="73724">MRGLEPRDADGKSPGGGSRHPVSGALGGAGQGGGLEGGTPRLTGASAVASASPCRKFEFNPKLGIDNPVLSLAEDHGPSGNPLAPGQPRPPLGAPQASRPLDPPPPPPGQWPRLGGTTGTEEEARPVLLSRPLCPAPSWCPPRGQRLLDTRRLAVPGAAPLLLLSQEEGGSFGFHLRQELGGAGHVVCRVEPGTAAQRQGLREGDRILGVNHHAVEREALEVVRLRPAPAPAPQRGRDRLPGGLGAGPHLPGGRGAQPGSGERPVRAVVVARRVRASGPRVLLAVVAGQAHDAARARQGDGALLCPTLGPGVRPRLCHIVRDEGGFGFSVTHGAAERAGVPPGARLLEVNGLSVEQLTHSQLSRRVGSARRLSLLPAPNALICSGISITRFPFRCPAGSPQLWQSGEQVTLLVAAPEVEEQCRRLGVPLAAPLAEGWALPSAPRCLQLEKGPRGFGFLLREEKGLGGRLGVSLSAPRPDLLLGTPPVPVRLADLGPRGTVSVSVPGQFLREVDPGLPADKAGMQAGDRLVAVAGESVEGLGHEETVSRIRAQGSRVALTVVDPEADRFFRMVRGAGPGAQPEGRGGRRRQVCPRRLQVRLSPLLFLESAEAPASPQSTRPAPGADTEDPPGEDTALPPAPRGSRQCCLFPGPGGGYGFRLSYVASGPRLSIAQVTGAPGPSLPAHRRGCLPGPERPRIPTGSLSRVSPASR</sequence>
<protein>
    <recommendedName>
        <fullName evidence="5">PDZ domain-containing protein</fullName>
    </recommendedName>
</protein>